<reference evidence="4 5" key="1">
    <citation type="journal article" date="2017" name="BMC Genomics">
        <title>Comparative genomic and phylogenomic analyses of the Bifidobacteriaceae family.</title>
        <authorList>
            <person name="Lugli G.A."/>
            <person name="Milani C."/>
            <person name="Turroni F."/>
            <person name="Duranti S."/>
            <person name="Mancabelli L."/>
            <person name="Mangifesta M."/>
            <person name="Ferrario C."/>
            <person name="Modesto M."/>
            <person name="Mattarelli P."/>
            <person name="Jiri K."/>
            <person name="van Sinderen D."/>
            <person name="Ventura M."/>
        </authorList>
    </citation>
    <scope>NUCLEOTIDE SEQUENCE [LARGE SCALE GENOMIC DNA]</scope>
    <source>
        <strain evidence="4 5">DSM 22924</strain>
    </source>
</reference>
<gene>
    <name evidence="4" type="ORF">BOCO_0154</name>
</gene>
<dbReference type="Proteomes" id="UP000216004">
    <property type="component" value="Unassembled WGS sequence"/>
</dbReference>
<evidence type="ECO:0000313" key="5">
    <source>
        <dbReference type="Proteomes" id="UP000216004"/>
    </source>
</evidence>
<dbReference type="PROSITE" id="PS50977">
    <property type="entry name" value="HTH_TETR_2"/>
    <property type="match status" value="1"/>
</dbReference>
<dbReference type="Gene3D" id="1.10.357.10">
    <property type="entry name" value="Tetracycline Repressor, domain 2"/>
    <property type="match status" value="1"/>
</dbReference>
<comment type="caution">
    <text evidence="4">The sequence shown here is derived from an EMBL/GenBank/DDBJ whole genome shotgun (WGS) entry which is preliminary data.</text>
</comment>
<organism evidence="4 5">
    <name type="scientific">Bombiscardovia coagulans</name>
    <dbReference type="NCBI Taxonomy" id="686666"/>
    <lineage>
        <taxon>Bacteria</taxon>
        <taxon>Bacillati</taxon>
        <taxon>Actinomycetota</taxon>
        <taxon>Actinomycetes</taxon>
        <taxon>Bifidobacteriales</taxon>
        <taxon>Bifidobacteriaceae</taxon>
        <taxon>Bombiscardovia</taxon>
    </lineage>
</organism>
<accession>A0A261EVT9</accession>
<keyword evidence="5" id="KW-1185">Reference proteome</keyword>
<dbReference type="InterPro" id="IPR001647">
    <property type="entry name" value="HTH_TetR"/>
</dbReference>
<dbReference type="GO" id="GO:0003677">
    <property type="term" value="F:DNA binding"/>
    <property type="evidence" value="ECO:0007669"/>
    <property type="project" value="UniProtKB-UniRule"/>
</dbReference>
<evidence type="ECO:0000259" key="3">
    <source>
        <dbReference type="PROSITE" id="PS50977"/>
    </source>
</evidence>
<dbReference type="RefSeq" id="WP_094722206.1">
    <property type="nucleotide sequence ID" value="NZ_MWWS01000002.1"/>
</dbReference>
<keyword evidence="1 2" id="KW-0238">DNA-binding</keyword>
<protein>
    <submittedName>
        <fullName evidence="4">TetR family transcriptional regulator</fullName>
    </submittedName>
</protein>
<evidence type="ECO:0000256" key="1">
    <source>
        <dbReference type="ARBA" id="ARBA00023125"/>
    </source>
</evidence>
<proteinExistence type="predicted"/>
<feature type="DNA-binding region" description="H-T-H motif" evidence="2">
    <location>
        <begin position="37"/>
        <end position="56"/>
    </location>
</feature>
<dbReference type="SUPFAM" id="SSF46689">
    <property type="entry name" value="Homeodomain-like"/>
    <property type="match status" value="1"/>
</dbReference>
<feature type="domain" description="HTH tetR-type" evidence="3">
    <location>
        <begin position="14"/>
        <end position="74"/>
    </location>
</feature>
<evidence type="ECO:0000313" key="4">
    <source>
        <dbReference type="EMBL" id="OZG50968.1"/>
    </source>
</evidence>
<dbReference type="AlphaFoldDB" id="A0A261EVT9"/>
<sequence>MPRITESTVNEHRQRMLTEILDAVEDILKTEGRQQLTMSAVSQRTGIARNSLYRYASNADRLCDMVLARRLPTWSEALQRALDGLNDPKDIIEAWCLVNLQQASEHGHGWLMDLFSSSQHGRLRKTFLYADQHNTQSVQSSHPHSQTQDTAAELPLLHFHQLVNGPLIEAWMLLLPNRAQIGIELTRGLVQSGMRLIDSAQSNPQRQSQESINSIVSSVIASVHTVVETLTSQPD</sequence>
<name>A0A261EVT9_9BIFI</name>
<evidence type="ECO:0000256" key="2">
    <source>
        <dbReference type="PROSITE-ProRule" id="PRU00335"/>
    </source>
</evidence>
<dbReference type="OrthoDB" id="4709704at2"/>
<dbReference type="EMBL" id="MWWS01000002">
    <property type="protein sequence ID" value="OZG50968.1"/>
    <property type="molecule type" value="Genomic_DNA"/>
</dbReference>
<dbReference type="InterPro" id="IPR009057">
    <property type="entry name" value="Homeodomain-like_sf"/>
</dbReference>